<feature type="domain" description="R13L1/DRL21-like LRR repeat region" evidence="4">
    <location>
        <begin position="610"/>
        <end position="729"/>
    </location>
</feature>
<dbReference type="InterPro" id="IPR044974">
    <property type="entry name" value="Disease_R_plants"/>
</dbReference>
<dbReference type="GO" id="GO:0006952">
    <property type="term" value="P:defense response"/>
    <property type="evidence" value="ECO:0007669"/>
    <property type="project" value="UniProtKB-KW"/>
</dbReference>
<evidence type="ECO:0000313" key="6">
    <source>
        <dbReference type="Proteomes" id="UP000000768"/>
    </source>
</evidence>
<dbReference type="InterPro" id="IPR002182">
    <property type="entry name" value="NB-ARC"/>
</dbReference>
<dbReference type="PANTHER" id="PTHR23155">
    <property type="entry name" value="DISEASE RESISTANCE PROTEIN RP"/>
    <property type="match status" value="1"/>
</dbReference>
<evidence type="ECO:0000259" key="2">
    <source>
        <dbReference type="Pfam" id="PF00931"/>
    </source>
</evidence>
<protein>
    <submittedName>
        <fullName evidence="5">Uncharacterized protein</fullName>
    </submittedName>
</protein>
<dbReference type="SUPFAM" id="SSF52540">
    <property type="entry name" value="P-loop containing nucleoside triphosphate hydrolases"/>
    <property type="match status" value="1"/>
</dbReference>
<accession>A0A1Z5RF37</accession>
<dbReference type="Pfam" id="PF23559">
    <property type="entry name" value="WHD_DRP"/>
    <property type="match status" value="1"/>
</dbReference>
<dbReference type="AlphaFoldDB" id="A0A1Z5RF37"/>
<dbReference type="PANTHER" id="PTHR23155:SF1149">
    <property type="entry name" value="OS04G0620950 PROTEIN"/>
    <property type="match status" value="1"/>
</dbReference>
<dbReference type="ExpressionAtlas" id="A0A1Z5RF37">
    <property type="expression patterns" value="baseline"/>
</dbReference>
<dbReference type="InterPro" id="IPR027417">
    <property type="entry name" value="P-loop_NTPase"/>
</dbReference>
<dbReference type="Pfam" id="PF25019">
    <property type="entry name" value="LRR_R13L1-DRL21"/>
    <property type="match status" value="1"/>
</dbReference>
<dbReference type="SUPFAM" id="SSF52058">
    <property type="entry name" value="L domain-like"/>
    <property type="match status" value="1"/>
</dbReference>
<dbReference type="GO" id="GO:0043531">
    <property type="term" value="F:ADP binding"/>
    <property type="evidence" value="ECO:0007669"/>
    <property type="project" value="InterPro"/>
</dbReference>
<dbReference type="InterPro" id="IPR036388">
    <property type="entry name" value="WH-like_DNA-bd_sf"/>
</dbReference>
<dbReference type="EMBL" id="CM000765">
    <property type="protein sequence ID" value="OQU82358.1"/>
    <property type="molecule type" value="Genomic_DNA"/>
</dbReference>
<keyword evidence="1" id="KW-0611">Plant defense</keyword>
<dbReference type="OMA" id="YSCDWLT"/>
<keyword evidence="6" id="KW-1185">Reference proteome</keyword>
<dbReference type="EMBL" id="CM000765">
    <property type="protein sequence ID" value="OQU82362.1"/>
    <property type="molecule type" value="Genomic_DNA"/>
</dbReference>
<feature type="domain" description="NB-ARC" evidence="2">
    <location>
        <begin position="84"/>
        <end position="253"/>
    </location>
</feature>
<dbReference type="Pfam" id="PF00931">
    <property type="entry name" value="NB-ARC"/>
    <property type="match status" value="1"/>
</dbReference>
<evidence type="ECO:0000256" key="1">
    <source>
        <dbReference type="ARBA" id="ARBA00022821"/>
    </source>
</evidence>
<reference evidence="5 6" key="1">
    <citation type="journal article" date="2009" name="Nature">
        <title>The Sorghum bicolor genome and the diversification of grasses.</title>
        <authorList>
            <person name="Paterson A.H."/>
            <person name="Bowers J.E."/>
            <person name="Bruggmann R."/>
            <person name="Dubchak I."/>
            <person name="Grimwood J."/>
            <person name="Gundlach H."/>
            <person name="Haberer G."/>
            <person name="Hellsten U."/>
            <person name="Mitros T."/>
            <person name="Poliakov A."/>
            <person name="Schmutz J."/>
            <person name="Spannagl M."/>
            <person name="Tang H."/>
            <person name="Wang X."/>
            <person name="Wicker T."/>
            <person name="Bharti A.K."/>
            <person name="Chapman J."/>
            <person name="Feltus F.A."/>
            <person name="Gowik U."/>
            <person name="Grigoriev I.V."/>
            <person name="Lyons E."/>
            <person name="Maher C.A."/>
            <person name="Martis M."/>
            <person name="Narechania A."/>
            <person name="Otillar R.P."/>
            <person name="Penning B.W."/>
            <person name="Salamov A.A."/>
            <person name="Wang Y."/>
            <person name="Zhang L."/>
            <person name="Carpita N.C."/>
            <person name="Freeling M."/>
            <person name="Gingle A.R."/>
            <person name="Hash C.T."/>
            <person name="Keller B."/>
            <person name="Klein P."/>
            <person name="Kresovich S."/>
            <person name="McCann M.C."/>
            <person name="Ming R."/>
            <person name="Peterson D.G."/>
            <person name="Mehboob-ur-Rahman"/>
            <person name="Ware D."/>
            <person name="Westhoff P."/>
            <person name="Mayer K.F."/>
            <person name="Messing J."/>
            <person name="Rokhsar D.S."/>
        </authorList>
    </citation>
    <scope>NUCLEOTIDE SEQUENCE [LARGE SCALE GENOMIC DNA]</scope>
    <source>
        <strain evidence="6">cv. BTx623</strain>
    </source>
</reference>
<dbReference type="FunFam" id="3.40.50.300:FF:001091">
    <property type="entry name" value="Probable disease resistance protein At1g61300"/>
    <property type="match status" value="1"/>
</dbReference>
<dbReference type="InterPro" id="IPR058922">
    <property type="entry name" value="WHD_DRP"/>
</dbReference>
<sequence length="921" mass="103816">MGGSRGKRKRDDDQTIAACTHLNQSEFSRRIKDISGKLGDLARDVSDTLKIDGSNLPVASNLSQSTRVTSSFLVERKVYGRDAEVKSILELIARSRSSITVLPVVGMGGIGKTTLAQLVYNDPNVESHFQNKIWVCVSDNFDVRRVTREILDRVSETRVPETDNLDGLQEDLVKCMESKRFLIVLDDVWDDMKQGCWEKLLAPLKRIQTTGNMILVTTRKVSVAEMTQTVEPVKLSALEGCDLWQMFISCAFGDEKYEEHPSLCTIGKQITKKLRGNPLAVKTVGALLRKNISIDNWTNILNNEELKSLQDMEGIMPALKLSYDYLPDSLQQCFRYCCLFPKNYLFDAVKLVRMWISQGFVHGNHTGKKLEDIGNAYLADLVNSGFLVNLGFIKLVGRGRNYSNHFVMHDLMHDLAWEVSRTDFATIDGTKHKEILPTTRHLSIFTGFSADYEPKCGSLEKILLQLTSVRKLRSLILIGGYHLSFFTSFQHMFKKAENLRLMQVSATEAHFDCFISSLVNCTHIRYVEVDRIGSPNGVLPQALTNFFHLEVLDVDPYVGLTLPSDMSNLVSLQHLVGAGEALSTIASIGNVTALQELPVFKIQKASGFDIRQLKFMNQLVQLGIYQIENVRSKQEASEARLIDKGQLEELCLLWDSDSTSSETSTEATTEVLEVLKPHQNLKHLKISGYSGSVSPSWLEKFWFLRKLKLINICHVQEVRIPCLEELVLSGLPRLEKCMATCTRELDFYLRVLIIENCNELKVFTPFEIQNLCSSEVQQRSQMLSLKDTGSAERNKWLSGLRVLKIHGCPRLMLSHPLPPAENTQVSVQALLIYPALERMNSNDLSVMSSKELRVLNAKVLEFRNLTDVTSLHIERCPNLVFLSSEGLRQLLNLRKMAIVSCGNRVSSCIVPNADSESWKVP</sequence>
<feature type="domain" description="Disease resistance protein winged helix" evidence="3">
    <location>
        <begin position="339"/>
        <end position="416"/>
    </location>
</feature>
<dbReference type="Gene3D" id="3.80.10.10">
    <property type="entry name" value="Ribonuclease Inhibitor"/>
    <property type="match status" value="1"/>
</dbReference>
<dbReference type="InterPro" id="IPR032675">
    <property type="entry name" value="LRR_dom_sf"/>
</dbReference>
<evidence type="ECO:0000313" key="5">
    <source>
        <dbReference type="EMBL" id="OQU82358.1"/>
    </source>
</evidence>
<proteinExistence type="predicted"/>
<reference evidence="6" key="3">
    <citation type="journal article" date="2018" name="Plant J.">
        <title>The Sorghum bicolor reference genome: improved assembly, gene annotations, a transcriptome atlas, and signatures of genome organization.</title>
        <authorList>
            <person name="McCormick R.F."/>
            <person name="Truong S.K."/>
            <person name="Sreedasyam A."/>
            <person name="Jenkins J."/>
            <person name="Shu S."/>
            <person name="Sims D."/>
            <person name="Kennedy M."/>
            <person name="Amirebrahimi M."/>
            <person name="Weers B.D."/>
            <person name="McKinley B."/>
            <person name="Mattison A."/>
            <person name="Morishige D.T."/>
            <person name="Grimwood J."/>
            <person name="Schmutz J."/>
            <person name="Mullet J.E."/>
        </authorList>
    </citation>
    <scope>NUCLEOTIDE SEQUENCE [LARGE SCALE GENOMIC DNA]</scope>
    <source>
        <strain evidence="6">cv. BTx623</strain>
    </source>
</reference>
<evidence type="ECO:0000259" key="3">
    <source>
        <dbReference type="Pfam" id="PF23559"/>
    </source>
</evidence>
<evidence type="ECO:0000259" key="4">
    <source>
        <dbReference type="Pfam" id="PF25019"/>
    </source>
</evidence>
<dbReference type="Proteomes" id="UP000000768">
    <property type="component" value="Chromosome 6"/>
</dbReference>
<name>A0A1Z5RF37_SORBI</name>
<organism evidence="5 6">
    <name type="scientific">Sorghum bicolor</name>
    <name type="common">Sorghum</name>
    <name type="synonym">Sorghum vulgare</name>
    <dbReference type="NCBI Taxonomy" id="4558"/>
    <lineage>
        <taxon>Eukaryota</taxon>
        <taxon>Viridiplantae</taxon>
        <taxon>Streptophyta</taxon>
        <taxon>Embryophyta</taxon>
        <taxon>Tracheophyta</taxon>
        <taxon>Spermatophyta</taxon>
        <taxon>Magnoliopsida</taxon>
        <taxon>Liliopsida</taxon>
        <taxon>Poales</taxon>
        <taxon>Poaceae</taxon>
        <taxon>PACMAD clade</taxon>
        <taxon>Panicoideae</taxon>
        <taxon>Andropogonodae</taxon>
        <taxon>Andropogoneae</taxon>
        <taxon>Sorghinae</taxon>
        <taxon>Sorghum</taxon>
    </lineage>
</organism>
<dbReference type="Gramene" id="OQU82362">
    <property type="protein sequence ID" value="OQU82362"/>
    <property type="gene ID" value="SORBI_3006G219801"/>
</dbReference>
<dbReference type="Gramene" id="OQU82358">
    <property type="protein sequence ID" value="OQU82358"/>
    <property type="gene ID" value="SORBI_3006G219801"/>
</dbReference>
<gene>
    <name evidence="5" type="ORF">SORBI_3006G219801</name>
</gene>
<dbReference type="Gene3D" id="1.10.10.10">
    <property type="entry name" value="Winged helix-like DNA-binding domain superfamily/Winged helix DNA-binding domain"/>
    <property type="match status" value="1"/>
</dbReference>
<dbReference type="Gene3D" id="3.40.50.300">
    <property type="entry name" value="P-loop containing nucleotide triphosphate hydrolases"/>
    <property type="match status" value="1"/>
</dbReference>
<reference evidence="5" key="2">
    <citation type="submission" date="2017-02" db="EMBL/GenBank/DDBJ databases">
        <title>WGS assembly of Sorghum bicolor.</title>
        <authorList>
            <person name="Paterson A."/>
            <person name="Mullet J."/>
            <person name="Bowers J."/>
            <person name="Bruggmann R."/>
            <person name="Dubchak I."/>
            <person name="Grimwood J."/>
            <person name="Gundlach H."/>
            <person name="Haberer G."/>
            <person name="Hellsten U."/>
            <person name="Mitros T."/>
            <person name="Poliakov A."/>
            <person name="Schmutz J."/>
            <person name="Spannagl M."/>
            <person name="Tang H."/>
            <person name="Wang X."/>
            <person name="Wicker T."/>
            <person name="Bharti A."/>
            <person name="Chapman J."/>
            <person name="Feltus F."/>
            <person name="Gowik U."/>
            <person name="Grigoriev I."/>
            <person name="Lyons E."/>
            <person name="Maher C."/>
            <person name="Martis M."/>
            <person name="Narechania A."/>
            <person name="Otillar R."/>
            <person name="Penning B."/>
            <person name="Salamov A."/>
            <person name="Wang Y."/>
            <person name="Zhang L."/>
            <person name="Carpita N."/>
            <person name="Freeling M."/>
            <person name="Gingle A."/>
            <person name="Hash C."/>
            <person name="Keller B."/>
            <person name="Klein P."/>
            <person name="Kresovich S."/>
            <person name="Mccann M."/>
            <person name="Ming R."/>
            <person name="Peterson D."/>
            <person name="Rahman M."/>
            <person name="Ware D."/>
            <person name="Westhoff P."/>
            <person name="Mayer K."/>
            <person name="Messing J."/>
            <person name="Sims D."/>
            <person name="Jenkins J."/>
            <person name="Shu S."/>
            <person name="Rokhsar D."/>
        </authorList>
    </citation>
    <scope>NUCLEOTIDE SEQUENCE</scope>
</reference>
<dbReference type="InterPro" id="IPR056789">
    <property type="entry name" value="LRR_R13L1-DRL21"/>
</dbReference>
<dbReference type="PRINTS" id="PR00364">
    <property type="entry name" value="DISEASERSIST"/>
</dbReference>